<evidence type="ECO:0000256" key="5">
    <source>
        <dbReference type="ARBA" id="ARBA00023163"/>
    </source>
</evidence>
<evidence type="ECO:0000259" key="7">
    <source>
        <dbReference type="Pfam" id="PF04542"/>
    </source>
</evidence>
<feature type="domain" description="RNA polymerase sigma-70 region 2" evidence="7">
    <location>
        <begin position="23"/>
        <end position="89"/>
    </location>
</feature>
<dbReference type="InterPro" id="IPR013249">
    <property type="entry name" value="RNA_pol_sigma70_r4_t2"/>
</dbReference>
<sequence length="202" mass="23154">MLSEEKLVQELKEGSETAFKHVVDSYQNMVYNTCLSIVRSEEDAEDIAQDVFVQVYQSIGAFKGESKLSTWIYRIATTKSLDFERKKKRKKRFGFVRSIFGDDSEIVINPPDFQHPGVVYDKKENASILFQAIDQLPENQKVAFLLNKVEGLSYQEVSAVLQTSVSSIESLLHRAKNNLRKILEKGYNYSPEKKTEKKTSND</sequence>
<dbReference type="SUPFAM" id="SSF88946">
    <property type="entry name" value="Sigma2 domain of RNA polymerase sigma factors"/>
    <property type="match status" value="1"/>
</dbReference>
<dbReference type="InterPro" id="IPR013324">
    <property type="entry name" value="RNA_pol_sigma_r3/r4-like"/>
</dbReference>
<organism evidence="9 10">
    <name type="scientific">Niabella soli DSM 19437</name>
    <dbReference type="NCBI Taxonomy" id="929713"/>
    <lineage>
        <taxon>Bacteria</taxon>
        <taxon>Pseudomonadati</taxon>
        <taxon>Bacteroidota</taxon>
        <taxon>Chitinophagia</taxon>
        <taxon>Chitinophagales</taxon>
        <taxon>Chitinophagaceae</taxon>
        <taxon>Niabella</taxon>
    </lineage>
</organism>
<dbReference type="PROSITE" id="PS01063">
    <property type="entry name" value="SIGMA70_ECF"/>
    <property type="match status" value="1"/>
</dbReference>
<feature type="domain" description="RNA polymerase sigma factor 70 region 4 type 2" evidence="8">
    <location>
        <begin position="129"/>
        <end position="178"/>
    </location>
</feature>
<dbReference type="PANTHER" id="PTHR43133">
    <property type="entry name" value="RNA POLYMERASE ECF-TYPE SIGMA FACTO"/>
    <property type="match status" value="1"/>
</dbReference>
<evidence type="ECO:0000259" key="8">
    <source>
        <dbReference type="Pfam" id="PF08281"/>
    </source>
</evidence>
<accession>W0EYR1</accession>
<keyword evidence="3 6" id="KW-0731">Sigma factor</keyword>
<keyword evidence="10" id="KW-1185">Reference proteome</keyword>
<dbReference type="STRING" id="929713.NIASO_13605"/>
<evidence type="ECO:0000256" key="4">
    <source>
        <dbReference type="ARBA" id="ARBA00023125"/>
    </source>
</evidence>
<name>W0EYR1_9BACT</name>
<dbReference type="GO" id="GO:0006352">
    <property type="term" value="P:DNA-templated transcription initiation"/>
    <property type="evidence" value="ECO:0007669"/>
    <property type="project" value="InterPro"/>
</dbReference>
<evidence type="ECO:0000256" key="3">
    <source>
        <dbReference type="ARBA" id="ARBA00023082"/>
    </source>
</evidence>
<dbReference type="CDD" id="cd06171">
    <property type="entry name" value="Sigma70_r4"/>
    <property type="match status" value="1"/>
</dbReference>
<keyword evidence="2 6" id="KW-0805">Transcription regulation</keyword>
<dbReference type="InterPro" id="IPR000838">
    <property type="entry name" value="RNA_pol_sigma70_ECF_CS"/>
</dbReference>
<dbReference type="InterPro" id="IPR039425">
    <property type="entry name" value="RNA_pol_sigma-70-like"/>
</dbReference>
<proteinExistence type="inferred from homology"/>
<dbReference type="NCBIfam" id="TIGR02937">
    <property type="entry name" value="sigma70-ECF"/>
    <property type="match status" value="1"/>
</dbReference>
<dbReference type="SUPFAM" id="SSF88659">
    <property type="entry name" value="Sigma3 and sigma4 domains of RNA polymerase sigma factors"/>
    <property type="match status" value="1"/>
</dbReference>
<dbReference type="PANTHER" id="PTHR43133:SF51">
    <property type="entry name" value="RNA POLYMERASE SIGMA FACTOR"/>
    <property type="match status" value="1"/>
</dbReference>
<dbReference type="KEGG" id="nso:NIASO_13605"/>
<evidence type="ECO:0000313" key="10">
    <source>
        <dbReference type="Proteomes" id="UP000003586"/>
    </source>
</evidence>
<evidence type="ECO:0000256" key="1">
    <source>
        <dbReference type="ARBA" id="ARBA00010641"/>
    </source>
</evidence>
<keyword evidence="5 6" id="KW-0804">Transcription</keyword>
<dbReference type="OrthoDB" id="9780326at2"/>
<dbReference type="AlphaFoldDB" id="W0EYR1"/>
<dbReference type="Gene3D" id="1.10.1740.10">
    <property type="match status" value="1"/>
</dbReference>
<evidence type="ECO:0000313" key="9">
    <source>
        <dbReference type="EMBL" id="AHF15917.1"/>
    </source>
</evidence>
<dbReference type="InterPro" id="IPR036388">
    <property type="entry name" value="WH-like_DNA-bd_sf"/>
</dbReference>
<dbReference type="HOGENOM" id="CLU_047691_3_0_10"/>
<evidence type="ECO:0000256" key="6">
    <source>
        <dbReference type="RuleBase" id="RU000716"/>
    </source>
</evidence>
<dbReference type="InterPro" id="IPR014284">
    <property type="entry name" value="RNA_pol_sigma-70_dom"/>
</dbReference>
<dbReference type="EMBL" id="CP007035">
    <property type="protein sequence ID" value="AHF15917.1"/>
    <property type="molecule type" value="Genomic_DNA"/>
</dbReference>
<dbReference type="InterPro" id="IPR007627">
    <property type="entry name" value="RNA_pol_sigma70_r2"/>
</dbReference>
<dbReference type="GO" id="GO:0003677">
    <property type="term" value="F:DNA binding"/>
    <property type="evidence" value="ECO:0007669"/>
    <property type="project" value="UniProtKB-KW"/>
</dbReference>
<dbReference type="InterPro" id="IPR013325">
    <property type="entry name" value="RNA_pol_sigma_r2"/>
</dbReference>
<dbReference type="Gene3D" id="1.10.10.10">
    <property type="entry name" value="Winged helix-like DNA-binding domain superfamily/Winged helix DNA-binding domain"/>
    <property type="match status" value="1"/>
</dbReference>
<protein>
    <recommendedName>
        <fullName evidence="6">RNA polymerase sigma factor</fullName>
    </recommendedName>
</protein>
<dbReference type="eggNOG" id="COG1595">
    <property type="taxonomic scope" value="Bacteria"/>
</dbReference>
<reference evidence="9 10" key="1">
    <citation type="submission" date="2013-12" db="EMBL/GenBank/DDBJ databases">
        <authorList>
            <consortium name="DOE Joint Genome Institute"/>
            <person name="Eisen J."/>
            <person name="Huntemann M."/>
            <person name="Han J."/>
            <person name="Chen A."/>
            <person name="Kyrpides N."/>
            <person name="Mavromatis K."/>
            <person name="Markowitz V."/>
            <person name="Palaniappan K."/>
            <person name="Ivanova N."/>
            <person name="Schaumberg A."/>
            <person name="Pati A."/>
            <person name="Liolios K."/>
            <person name="Nordberg H.P."/>
            <person name="Cantor M.N."/>
            <person name="Hua S.X."/>
            <person name="Woyke T."/>
        </authorList>
    </citation>
    <scope>NUCLEOTIDE SEQUENCE [LARGE SCALE GENOMIC DNA]</scope>
    <source>
        <strain evidence="10">DSM 19437</strain>
    </source>
</reference>
<comment type="similarity">
    <text evidence="1 6">Belongs to the sigma-70 factor family. ECF subfamily.</text>
</comment>
<dbReference type="Proteomes" id="UP000003586">
    <property type="component" value="Chromosome"/>
</dbReference>
<keyword evidence="4 6" id="KW-0238">DNA-binding</keyword>
<gene>
    <name evidence="9" type="ORF">NIASO_13605</name>
</gene>
<dbReference type="GO" id="GO:0016987">
    <property type="term" value="F:sigma factor activity"/>
    <property type="evidence" value="ECO:0007669"/>
    <property type="project" value="UniProtKB-KW"/>
</dbReference>
<dbReference type="Pfam" id="PF08281">
    <property type="entry name" value="Sigma70_r4_2"/>
    <property type="match status" value="1"/>
</dbReference>
<dbReference type="Pfam" id="PF04542">
    <property type="entry name" value="Sigma70_r2"/>
    <property type="match status" value="1"/>
</dbReference>
<dbReference type="RefSeq" id="WP_008586350.1">
    <property type="nucleotide sequence ID" value="NZ_CP007035.1"/>
</dbReference>
<evidence type="ECO:0000256" key="2">
    <source>
        <dbReference type="ARBA" id="ARBA00023015"/>
    </source>
</evidence>